<gene>
    <name evidence="2" type="ORF">RRG08_024487</name>
</gene>
<protein>
    <submittedName>
        <fullName evidence="2">Uncharacterized protein</fullName>
    </submittedName>
</protein>
<organism evidence="2 3">
    <name type="scientific">Elysia crispata</name>
    <name type="common">lettuce slug</name>
    <dbReference type="NCBI Taxonomy" id="231223"/>
    <lineage>
        <taxon>Eukaryota</taxon>
        <taxon>Metazoa</taxon>
        <taxon>Spiralia</taxon>
        <taxon>Lophotrochozoa</taxon>
        <taxon>Mollusca</taxon>
        <taxon>Gastropoda</taxon>
        <taxon>Heterobranchia</taxon>
        <taxon>Euthyneura</taxon>
        <taxon>Panpulmonata</taxon>
        <taxon>Sacoglossa</taxon>
        <taxon>Placobranchoidea</taxon>
        <taxon>Plakobranchidae</taxon>
        <taxon>Elysia</taxon>
    </lineage>
</organism>
<accession>A0AAE1D237</accession>
<evidence type="ECO:0000313" key="2">
    <source>
        <dbReference type="EMBL" id="KAK3753213.1"/>
    </source>
</evidence>
<name>A0AAE1D237_9GAST</name>
<dbReference type="Proteomes" id="UP001283361">
    <property type="component" value="Unassembled WGS sequence"/>
</dbReference>
<feature type="region of interest" description="Disordered" evidence="1">
    <location>
        <begin position="161"/>
        <end position="184"/>
    </location>
</feature>
<dbReference type="AlphaFoldDB" id="A0AAE1D237"/>
<proteinExistence type="predicted"/>
<comment type="caution">
    <text evidence="2">The sequence shown here is derived from an EMBL/GenBank/DDBJ whole genome shotgun (WGS) entry which is preliminary data.</text>
</comment>
<dbReference type="EMBL" id="JAWDGP010005718">
    <property type="protein sequence ID" value="KAK3753213.1"/>
    <property type="molecule type" value="Genomic_DNA"/>
</dbReference>
<keyword evidence="3" id="KW-1185">Reference proteome</keyword>
<sequence>MVLSRSLAFSRVSDEPGSARATPLIGDAWLAAPEMKPSLTTSASPPGWGTMEELRSLSRALEYQQIHLSCLKMSGAWSRVLRCAMASNCNWFSKYGLVIWRLVILCPNFTNIPDFKDSRVSRSAEDRTWEEEPGRASLIPVMSGTSYPTNQQGELTETVLARHSPPGSHPRGLRFRSTEADVPT</sequence>
<evidence type="ECO:0000256" key="1">
    <source>
        <dbReference type="SAM" id="MobiDB-lite"/>
    </source>
</evidence>
<reference evidence="2" key="1">
    <citation type="journal article" date="2023" name="G3 (Bethesda)">
        <title>A reference genome for the long-term kleptoplast-retaining sea slug Elysia crispata morphotype clarki.</title>
        <authorList>
            <person name="Eastman K.E."/>
            <person name="Pendleton A.L."/>
            <person name="Shaikh M.A."/>
            <person name="Suttiyut T."/>
            <person name="Ogas R."/>
            <person name="Tomko P."/>
            <person name="Gavelis G."/>
            <person name="Widhalm J.R."/>
            <person name="Wisecaver J.H."/>
        </authorList>
    </citation>
    <scope>NUCLEOTIDE SEQUENCE</scope>
    <source>
        <strain evidence="2">ECLA1</strain>
    </source>
</reference>
<evidence type="ECO:0000313" key="3">
    <source>
        <dbReference type="Proteomes" id="UP001283361"/>
    </source>
</evidence>